<feature type="compositionally biased region" description="Basic and acidic residues" evidence="1">
    <location>
        <begin position="9"/>
        <end position="19"/>
    </location>
</feature>
<feature type="region of interest" description="Disordered" evidence="1">
    <location>
        <begin position="1"/>
        <end position="34"/>
    </location>
</feature>
<feature type="compositionally biased region" description="Gly residues" evidence="1">
    <location>
        <begin position="24"/>
        <end position="34"/>
    </location>
</feature>
<evidence type="ECO:0000313" key="3">
    <source>
        <dbReference type="Proteomes" id="UP000032180"/>
    </source>
</evidence>
<dbReference type="Gramene" id="LPERR04G03820.1">
    <property type="protein sequence ID" value="LPERR04G03820.1"/>
    <property type="gene ID" value="LPERR04G03820"/>
</dbReference>
<keyword evidence="3" id="KW-1185">Reference proteome</keyword>
<dbReference type="EnsemblPlants" id="LPERR04G03820.1">
    <property type="protein sequence ID" value="LPERR04G03820.1"/>
    <property type="gene ID" value="LPERR04G03820"/>
</dbReference>
<protein>
    <submittedName>
        <fullName evidence="2">Uncharacterized protein</fullName>
    </submittedName>
</protein>
<reference evidence="2" key="3">
    <citation type="submission" date="2015-04" db="UniProtKB">
        <authorList>
            <consortium name="EnsemblPlants"/>
        </authorList>
    </citation>
    <scope>IDENTIFICATION</scope>
</reference>
<dbReference type="HOGENOM" id="CLU_3071572_0_0_1"/>
<dbReference type="Proteomes" id="UP000032180">
    <property type="component" value="Chromosome 4"/>
</dbReference>
<reference evidence="3" key="2">
    <citation type="submission" date="2013-12" db="EMBL/GenBank/DDBJ databases">
        <authorList>
            <person name="Yu Y."/>
            <person name="Lee S."/>
            <person name="de Baynast K."/>
            <person name="Wissotski M."/>
            <person name="Liu L."/>
            <person name="Talag J."/>
            <person name="Goicoechea J."/>
            <person name="Angelova A."/>
            <person name="Jetty R."/>
            <person name="Kudrna D."/>
            <person name="Golser W."/>
            <person name="Rivera L."/>
            <person name="Zhang J."/>
            <person name="Wing R."/>
        </authorList>
    </citation>
    <scope>NUCLEOTIDE SEQUENCE</scope>
</reference>
<evidence type="ECO:0000256" key="1">
    <source>
        <dbReference type="SAM" id="MobiDB-lite"/>
    </source>
</evidence>
<dbReference type="AlphaFoldDB" id="A0A0D9W309"/>
<name>A0A0D9W309_9ORYZ</name>
<sequence>MPYAFSRGGDAEVRHDKGVAAEGDAGGAHGGVGGQLSNGEFQMDGLIRIKVFY</sequence>
<evidence type="ECO:0000313" key="2">
    <source>
        <dbReference type="EnsemblPlants" id="LPERR04G03820.1"/>
    </source>
</evidence>
<reference evidence="2 3" key="1">
    <citation type="submission" date="2012-08" db="EMBL/GenBank/DDBJ databases">
        <title>Oryza genome evolution.</title>
        <authorList>
            <person name="Wing R.A."/>
        </authorList>
    </citation>
    <scope>NUCLEOTIDE SEQUENCE</scope>
</reference>
<proteinExistence type="predicted"/>
<accession>A0A0D9W309</accession>
<organism evidence="2 3">
    <name type="scientific">Leersia perrieri</name>
    <dbReference type="NCBI Taxonomy" id="77586"/>
    <lineage>
        <taxon>Eukaryota</taxon>
        <taxon>Viridiplantae</taxon>
        <taxon>Streptophyta</taxon>
        <taxon>Embryophyta</taxon>
        <taxon>Tracheophyta</taxon>
        <taxon>Spermatophyta</taxon>
        <taxon>Magnoliopsida</taxon>
        <taxon>Liliopsida</taxon>
        <taxon>Poales</taxon>
        <taxon>Poaceae</taxon>
        <taxon>BOP clade</taxon>
        <taxon>Oryzoideae</taxon>
        <taxon>Oryzeae</taxon>
        <taxon>Oryzinae</taxon>
        <taxon>Leersia</taxon>
    </lineage>
</organism>